<dbReference type="RefSeq" id="WP_240486576.1">
    <property type="nucleotide sequence ID" value="NZ_JMCB01000003.1"/>
</dbReference>
<keyword evidence="5 6" id="KW-0472">Membrane</keyword>
<feature type="transmembrane region" description="Helical" evidence="6">
    <location>
        <begin position="46"/>
        <end position="74"/>
    </location>
</feature>
<dbReference type="EMBL" id="JMCB01000003">
    <property type="protein sequence ID" value="KFE70023.1"/>
    <property type="molecule type" value="Genomic_DNA"/>
</dbReference>
<evidence type="ECO:0000256" key="7">
    <source>
        <dbReference type="SAM" id="MobiDB-lite"/>
    </source>
</evidence>
<reference evidence="9 10" key="1">
    <citation type="submission" date="2014-04" db="EMBL/GenBank/DDBJ databases">
        <title>Genome assembly of Hyalangium minutum DSM 14724.</title>
        <authorList>
            <person name="Sharma G."/>
            <person name="Subramanian S."/>
        </authorList>
    </citation>
    <scope>NUCLEOTIDE SEQUENCE [LARGE SCALE GENOMIC DNA]</scope>
    <source>
        <strain evidence="9 10">DSM 14724</strain>
    </source>
</reference>
<protein>
    <recommendedName>
        <fullName evidence="6">TVP38/TMEM64 family membrane protein</fullName>
    </recommendedName>
</protein>
<dbReference type="InterPro" id="IPR032816">
    <property type="entry name" value="VTT_dom"/>
</dbReference>
<dbReference type="AlphaFoldDB" id="A0A085WQR0"/>
<evidence type="ECO:0000256" key="3">
    <source>
        <dbReference type="ARBA" id="ARBA00022692"/>
    </source>
</evidence>
<dbReference type="GO" id="GO:0005886">
    <property type="term" value="C:plasma membrane"/>
    <property type="evidence" value="ECO:0007669"/>
    <property type="project" value="UniProtKB-SubCell"/>
</dbReference>
<keyword evidence="10" id="KW-1185">Reference proteome</keyword>
<evidence type="ECO:0000313" key="10">
    <source>
        <dbReference type="Proteomes" id="UP000028725"/>
    </source>
</evidence>
<proteinExistence type="inferred from homology"/>
<comment type="subcellular location">
    <subcellularLocation>
        <location evidence="1 6">Cell membrane</location>
        <topology evidence="1 6">Multi-pass membrane protein</topology>
    </subcellularLocation>
</comment>
<sequence length="250" mass="26662">MKKWLRVLAPVGASIGGLLLLRLLGPDVIDQRQLRDFIEPMGKAAPFAYLFALALRPLTLLPGTLFAAVGGMVFGTLMGTVYALIGSFLASTVVFGIARKLGVRPMKRLAGEHYEALSRAASKHDFQFALLTCINPLLPTDMMLAAAAASGARFWPSIAGIMVGTLPGTFLIVQFGSGLAQGRTIMTLVSGIGLFISLVLGAFLGRRVYRDLNAPVPMPRPEPQLPEPPPAPSTPHDFSLNRKDGLPSIS</sequence>
<name>A0A085WQR0_9BACT</name>
<dbReference type="Proteomes" id="UP000028725">
    <property type="component" value="Unassembled WGS sequence"/>
</dbReference>
<accession>A0A085WQR0</accession>
<dbReference type="PATRIC" id="fig|394096.3.peg.1549"/>
<keyword evidence="4 6" id="KW-1133">Transmembrane helix</keyword>
<dbReference type="Pfam" id="PF09335">
    <property type="entry name" value="VTT_dom"/>
    <property type="match status" value="1"/>
</dbReference>
<dbReference type="STRING" id="394096.DB31_5065"/>
<evidence type="ECO:0000256" key="5">
    <source>
        <dbReference type="ARBA" id="ARBA00023136"/>
    </source>
</evidence>
<dbReference type="PANTHER" id="PTHR12677">
    <property type="entry name" value="GOLGI APPARATUS MEMBRANE PROTEIN TVP38-RELATED"/>
    <property type="match status" value="1"/>
</dbReference>
<gene>
    <name evidence="9" type="ORF">DB31_5065</name>
</gene>
<dbReference type="PANTHER" id="PTHR12677:SF59">
    <property type="entry name" value="GOLGI APPARATUS MEMBRANE PROTEIN TVP38-RELATED"/>
    <property type="match status" value="1"/>
</dbReference>
<organism evidence="9 10">
    <name type="scientific">Hyalangium minutum</name>
    <dbReference type="NCBI Taxonomy" id="394096"/>
    <lineage>
        <taxon>Bacteria</taxon>
        <taxon>Pseudomonadati</taxon>
        <taxon>Myxococcota</taxon>
        <taxon>Myxococcia</taxon>
        <taxon>Myxococcales</taxon>
        <taxon>Cystobacterineae</taxon>
        <taxon>Archangiaceae</taxon>
        <taxon>Hyalangium</taxon>
    </lineage>
</organism>
<evidence type="ECO:0000256" key="2">
    <source>
        <dbReference type="ARBA" id="ARBA00022475"/>
    </source>
</evidence>
<feature type="region of interest" description="Disordered" evidence="7">
    <location>
        <begin position="218"/>
        <end position="250"/>
    </location>
</feature>
<feature type="compositionally biased region" description="Pro residues" evidence="7">
    <location>
        <begin position="218"/>
        <end position="233"/>
    </location>
</feature>
<feature type="transmembrane region" description="Helical" evidence="6">
    <location>
        <begin position="185"/>
        <end position="205"/>
    </location>
</feature>
<comment type="similarity">
    <text evidence="6">Belongs to the TVP38/TMEM64 family.</text>
</comment>
<evidence type="ECO:0000313" key="9">
    <source>
        <dbReference type="EMBL" id="KFE70023.1"/>
    </source>
</evidence>
<evidence type="ECO:0000256" key="4">
    <source>
        <dbReference type="ARBA" id="ARBA00022989"/>
    </source>
</evidence>
<evidence type="ECO:0000256" key="6">
    <source>
        <dbReference type="RuleBase" id="RU366058"/>
    </source>
</evidence>
<dbReference type="InterPro" id="IPR015414">
    <property type="entry name" value="TMEM64"/>
</dbReference>
<feature type="transmembrane region" description="Helical" evidence="6">
    <location>
        <begin position="6"/>
        <end position="25"/>
    </location>
</feature>
<feature type="transmembrane region" description="Helical" evidence="6">
    <location>
        <begin position="80"/>
        <end position="98"/>
    </location>
</feature>
<keyword evidence="2 6" id="KW-1003">Cell membrane</keyword>
<feature type="compositionally biased region" description="Basic and acidic residues" evidence="7">
    <location>
        <begin position="239"/>
        <end position="250"/>
    </location>
</feature>
<evidence type="ECO:0000256" key="1">
    <source>
        <dbReference type="ARBA" id="ARBA00004651"/>
    </source>
</evidence>
<evidence type="ECO:0000259" key="8">
    <source>
        <dbReference type="Pfam" id="PF09335"/>
    </source>
</evidence>
<keyword evidence="3 6" id="KW-0812">Transmembrane</keyword>
<comment type="caution">
    <text evidence="9">The sequence shown here is derived from an EMBL/GenBank/DDBJ whole genome shotgun (WGS) entry which is preliminary data.</text>
</comment>
<feature type="domain" description="VTT" evidence="8">
    <location>
        <begin position="61"/>
        <end position="177"/>
    </location>
</feature>
<feature type="transmembrane region" description="Helical" evidence="6">
    <location>
        <begin position="154"/>
        <end position="173"/>
    </location>
</feature>